<dbReference type="PANTHER" id="PTHR43300">
    <property type="entry name" value="ACETYLTRANSFERASE"/>
    <property type="match status" value="1"/>
</dbReference>
<sequence>MTREPLLLVGAGGLAREVLAAIRSGDRWEPVGLLDDRPSAAGDEVDGLRVLGGTALVHDHPATKVVVCVANAHRPDGRRSLVRRLGLPPERYATVVHPHASLAPGVELGAGTVLLAGVVITTPLRVGSHVLAMPQVLLTHDDEVSDFVTMAGRASLAGGVRVGEAAYIGSGALIREGVSVGAEAVIGMGAVVLNDVPPGQTWAGVPARPLSTVSTPRLEAL</sequence>
<evidence type="ECO:0000259" key="4">
    <source>
        <dbReference type="Pfam" id="PF17836"/>
    </source>
</evidence>
<dbReference type="GO" id="GO:0016740">
    <property type="term" value="F:transferase activity"/>
    <property type="evidence" value="ECO:0007669"/>
    <property type="project" value="UniProtKB-KW"/>
</dbReference>
<dbReference type="PROSITE" id="PS00101">
    <property type="entry name" value="HEXAPEP_TRANSFERASES"/>
    <property type="match status" value="1"/>
</dbReference>
<dbReference type="RefSeq" id="WP_259626786.1">
    <property type="nucleotide sequence ID" value="NZ_JANYMP010000017.1"/>
</dbReference>
<organism evidence="5 6">
    <name type="scientific">Umezawaea endophytica</name>
    <dbReference type="NCBI Taxonomy" id="1654476"/>
    <lineage>
        <taxon>Bacteria</taxon>
        <taxon>Bacillati</taxon>
        <taxon>Actinomycetota</taxon>
        <taxon>Actinomycetes</taxon>
        <taxon>Pseudonocardiales</taxon>
        <taxon>Pseudonocardiaceae</taxon>
        <taxon>Umezawaea</taxon>
    </lineage>
</organism>
<feature type="active site" description="Proton acceptor" evidence="3">
    <location>
        <position position="140"/>
    </location>
</feature>
<dbReference type="InterPro" id="IPR018357">
    <property type="entry name" value="Hexapep_transf_CS"/>
</dbReference>
<comment type="caution">
    <text evidence="5">The sequence shown here is derived from an EMBL/GenBank/DDBJ whole genome shotgun (WGS) entry which is preliminary data.</text>
</comment>
<proteinExistence type="predicted"/>
<evidence type="ECO:0000256" key="3">
    <source>
        <dbReference type="PIRSR" id="PIRSR620019-1"/>
    </source>
</evidence>
<dbReference type="InterPro" id="IPR050179">
    <property type="entry name" value="Trans_hexapeptide_repeat"/>
</dbReference>
<dbReference type="InterPro" id="IPR011004">
    <property type="entry name" value="Trimer_LpxA-like_sf"/>
</dbReference>
<dbReference type="PANTHER" id="PTHR43300:SF7">
    <property type="entry name" value="UDP-N-ACETYLBACILLOSAMINE N-ACETYLTRANSFERASE"/>
    <property type="match status" value="1"/>
</dbReference>
<evidence type="ECO:0000313" key="5">
    <source>
        <dbReference type="EMBL" id="MCS7481297.1"/>
    </source>
</evidence>
<keyword evidence="1" id="KW-0808">Transferase</keyword>
<evidence type="ECO:0000313" key="6">
    <source>
        <dbReference type="Proteomes" id="UP001141259"/>
    </source>
</evidence>
<evidence type="ECO:0000256" key="1">
    <source>
        <dbReference type="ARBA" id="ARBA00022679"/>
    </source>
</evidence>
<dbReference type="Pfam" id="PF14602">
    <property type="entry name" value="Hexapep_2"/>
    <property type="match status" value="1"/>
</dbReference>
<dbReference type="InterPro" id="IPR020019">
    <property type="entry name" value="AcTrfase_PglD-like"/>
</dbReference>
<keyword evidence="2" id="KW-0677">Repeat</keyword>
<name>A0A9X2VSA6_9PSEU</name>
<dbReference type="Gene3D" id="2.160.10.10">
    <property type="entry name" value="Hexapeptide repeat proteins"/>
    <property type="match status" value="1"/>
</dbReference>
<dbReference type="Pfam" id="PF17836">
    <property type="entry name" value="PglD_N"/>
    <property type="match status" value="1"/>
</dbReference>
<dbReference type="Proteomes" id="UP001141259">
    <property type="component" value="Unassembled WGS sequence"/>
</dbReference>
<dbReference type="InterPro" id="IPR041561">
    <property type="entry name" value="PglD_N"/>
</dbReference>
<dbReference type="SUPFAM" id="SSF51161">
    <property type="entry name" value="Trimeric LpxA-like enzymes"/>
    <property type="match status" value="1"/>
</dbReference>
<gene>
    <name evidence="5" type="ORF">NZH93_30945</name>
</gene>
<dbReference type="Gene3D" id="3.40.50.720">
    <property type="entry name" value="NAD(P)-binding Rossmann-like Domain"/>
    <property type="match status" value="1"/>
</dbReference>
<dbReference type="NCBIfam" id="TIGR03570">
    <property type="entry name" value="NeuD_NnaD"/>
    <property type="match status" value="1"/>
</dbReference>
<reference evidence="5" key="1">
    <citation type="submission" date="2022-08" db="EMBL/GenBank/DDBJ databases">
        <authorList>
            <person name="Tistechok S."/>
            <person name="Samborskyy M."/>
            <person name="Roman I."/>
        </authorList>
    </citation>
    <scope>NUCLEOTIDE SEQUENCE</scope>
    <source>
        <strain evidence="5">DSM 103496</strain>
    </source>
</reference>
<dbReference type="AlphaFoldDB" id="A0A9X2VSA6"/>
<feature type="domain" description="PglD N-terminal" evidence="4">
    <location>
        <begin position="6"/>
        <end position="70"/>
    </location>
</feature>
<dbReference type="InterPro" id="IPR001451">
    <property type="entry name" value="Hexapep"/>
</dbReference>
<accession>A0A9X2VSA6</accession>
<dbReference type="CDD" id="cd03360">
    <property type="entry name" value="LbH_AT_putative"/>
    <property type="match status" value="1"/>
</dbReference>
<dbReference type="EMBL" id="JANYMP010000017">
    <property type="protein sequence ID" value="MCS7481297.1"/>
    <property type="molecule type" value="Genomic_DNA"/>
</dbReference>
<keyword evidence="6" id="KW-1185">Reference proteome</keyword>
<protein>
    <submittedName>
        <fullName evidence="5">Acetyltransferase</fullName>
    </submittedName>
</protein>
<evidence type="ECO:0000256" key="2">
    <source>
        <dbReference type="ARBA" id="ARBA00022737"/>
    </source>
</evidence>
<feature type="site" description="Increases basicity of active site His" evidence="3">
    <location>
        <position position="141"/>
    </location>
</feature>